<dbReference type="Gene3D" id="2.60.40.10">
    <property type="entry name" value="Immunoglobulins"/>
    <property type="match status" value="2"/>
</dbReference>
<dbReference type="EMBL" id="JBGBPQ010000002">
    <property type="protein sequence ID" value="KAL1528566.1"/>
    <property type="molecule type" value="Genomic_DNA"/>
</dbReference>
<dbReference type="SMART" id="SM00060">
    <property type="entry name" value="FN3"/>
    <property type="match status" value="2"/>
</dbReference>
<feature type="domain" description="Fibronectin type-III" evidence="1">
    <location>
        <begin position="136"/>
        <end position="243"/>
    </location>
</feature>
<comment type="caution">
    <text evidence="2">The sequence shown here is derived from an EMBL/GenBank/DDBJ whole genome shotgun (WGS) entry which is preliminary data.</text>
</comment>
<dbReference type="SUPFAM" id="SSF49265">
    <property type="entry name" value="Fibronectin type III"/>
    <property type="match status" value="1"/>
</dbReference>
<name>A0AB34K6F0_PRYPA</name>
<proteinExistence type="predicted"/>
<dbReference type="InterPro" id="IPR013783">
    <property type="entry name" value="Ig-like_fold"/>
</dbReference>
<dbReference type="Proteomes" id="UP001515480">
    <property type="component" value="Unassembled WGS sequence"/>
</dbReference>
<dbReference type="CDD" id="cd00063">
    <property type="entry name" value="FN3"/>
    <property type="match status" value="2"/>
</dbReference>
<dbReference type="InterPro" id="IPR003961">
    <property type="entry name" value="FN3_dom"/>
</dbReference>
<evidence type="ECO:0000259" key="1">
    <source>
        <dbReference type="PROSITE" id="PS50853"/>
    </source>
</evidence>
<reference evidence="2 3" key="1">
    <citation type="journal article" date="2024" name="Science">
        <title>Giant polyketide synthase enzymes in the biosynthesis of giant marine polyether toxins.</title>
        <authorList>
            <person name="Fallon T.R."/>
            <person name="Shende V.V."/>
            <person name="Wierzbicki I.H."/>
            <person name="Pendleton A.L."/>
            <person name="Watervoot N.F."/>
            <person name="Auber R.P."/>
            <person name="Gonzalez D.J."/>
            <person name="Wisecaver J.H."/>
            <person name="Moore B.S."/>
        </authorList>
    </citation>
    <scope>NUCLEOTIDE SEQUENCE [LARGE SCALE GENOMIC DNA]</scope>
    <source>
        <strain evidence="2 3">12B1</strain>
    </source>
</reference>
<dbReference type="AlphaFoldDB" id="A0AB34K6F0"/>
<dbReference type="Pfam" id="PF00041">
    <property type="entry name" value="fn3"/>
    <property type="match status" value="1"/>
</dbReference>
<sequence>MGTESGGLDAMEDFILKMKPEPPEAPRLESAGAGDIRVRWTNPTGQAAFREVSVLMRPSGESYHHTSSSEWGRVDSRTKTLMLDGWKTFPSEPPEVVVIGLDPDTPYEAMLEVLTVRGFQLQSPVSDALQVGKANQPAAPLLEAVASSSIRVRWVLPEAEPPIERVLIFMRQVGDADWCLVDNHSKTLVDAGFSGCQLCAPAPSEITVSGLHADRAYECKVACLNEYGWSEHSQTSAVVHLGS</sequence>
<organism evidence="2 3">
    <name type="scientific">Prymnesium parvum</name>
    <name type="common">Toxic golden alga</name>
    <dbReference type="NCBI Taxonomy" id="97485"/>
    <lineage>
        <taxon>Eukaryota</taxon>
        <taxon>Haptista</taxon>
        <taxon>Haptophyta</taxon>
        <taxon>Prymnesiophyceae</taxon>
        <taxon>Prymnesiales</taxon>
        <taxon>Prymnesiaceae</taxon>
        <taxon>Prymnesium</taxon>
    </lineage>
</organism>
<dbReference type="PROSITE" id="PS50853">
    <property type="entry name" value="FN3"/>
    <property type="match status" value="1"/>
</dbReference>
<dbReference type="InterPro" id="IPR036116">
    <property type="entry name" value="FN3_sf"/>
</dbReference>
<keyword evidence="3" id="KW-1185">Reference proteome</keyword>
<accession>A0AB34K6F0</accession>
<protein>
    <recommendedName>
        <fullName evidence="1">Fibronectin type-III domain-containing protein</fullName>
    </recommendedName>
</protein>
<evidence type="ECO:0000313" key="2">
    <source>
        <dbReference type="EMBL" id="KAL1528566.1"/>
    </source>
</evidence>
<gene>
    <name evidence="2" type="ORF">AB1Y20_009907</name>
</gene>
<evidence type="ECO:0000313" key="3">
    <source>
        <dbReference type="Proteomes" id="UP001515480"/>
    </source>
</evidence>